<evidence type="ECO:0000313" key="2">
    <source>
        <dbReference type="EMBL" id="CAF4783881.1"/>
    </source>
</evidence>
<dbReference type="Proteomes" id="UP000676336">
    <property type="component" value="Unassembled WGS sequence"/>
</dbReference>
<organism evidence="1 3">
    <name type="scientific">Rotaria magnacalcarata</name>
    <dbReference type="NCBI Taxonomy" id="392030"/>
    <lineage>
        <taxon>Eukaryota</taxon>
        <taxon>Metazoa</taxon>
        <taxon>Spiralia</taxon>
        <taxon>Gnathifera</taxon>
        <taxon>Rotifera</taxon>
        <taxon>Eurotatoria</taxon>
        <taxon>Bdelloidea</taxon>
        <taxon>Philodinida</taxon>
        <taxon>Philodinidae</taxon>
        <taxon>Rotaria</taxon>
    </lineage>
</organism>
<protein>
    <submittedName>
        <fullName evidence="1">Uncharacterized protein</fullName>
    </submittedName>
</protein>
<dbReference type="AlphaFoldDB" id="A0A8S2YC58"/>
<evidence type="ECO:0000313" key="3">
    <source>
        <dbReference type="Proteomes" id="UP000676336"/>
    </source>
</evidence>
<gene>
    <name evidence="1" type="ORF">SMN809_LOCUS36776</name>
    <name evidence="2" type="ORF">SMN809_LOCUS46464</name>
</gene>
<sequence length="57" mass="6567">TSEMESILQHKTNIIITRQLQSVIVRFFLAEFKSRIARSDFGPVIDPTEGLEKKSFL</sequence>
<dbReference type="EMBL" id="CAJOBI010144589">
    <property type="protein sequence ID" value="CAF4783881.1"/>
    <property type="molecule type" value="Genomic_DNA"/>
</dbReference>
<accession>A0A8S2YC58</accession>
<dbReference type="EMBL" id="CAJOBI010091577">
    <property type="protein sequence ID" value="CAF4544892.1"/>
    <property type="molecule type" value="Genomic_DNA"/>
</dbReference>
<name>A0A8S2YC58_9BILA</name>
<comment type="caution">
    <text evidence="1">The sequence shown here is derived from an EMBL/GenBank/DDBJ whole genome shotgun (WGS) entry which is preliminary data.</text>
</comment>
<evidence type="ECO:0000313" key="1">
    <source>
        <dbReference type="EMBL" id="CAF4544892.1"/>
    </source>
</evidence>
<feature type="non-terminal residue" evidence="1">
    <location>
        <position position="1"/>
    </location>
</feature>
<proteinExistence type="predicted"/>
<reference evidence="1" key="1">
    <citation type="submission" date="2021-02" db="EMBL/GenBank/DDBJ databases">
        <authorList>
            <person name="Nowell W R."/>
        </authorList>
    </citation>
    <scope>NUCLEOTIDE SEQUENCE</scope>
</reference>